<reference evidence="2 3" key="1">
    <citation type="submission" date="2016-12" db="EMBL/GenBank/DDBJ databases">
        <title>The genomes of Aspergillus section Nigri reveals drivers in fungal speciation.</title>
        <authorList>
            <consortium name="DOE Joint Genome Institute"/>
            <person name="Vesth T.C."/>
            <person name="Nybo J."/>
            <person name="Theobald S."/>
            <person name="Brandl J."/>
            <person name="Frisvad J.C."/>
            <person name="Nielsen K.F."/>
            <person name="Lyhne E.K."/>
            <person name="Kogle M.E."/>
            <person name="Kuo A."/>
            <person name="Riley R."/>
            <person name="Clum A."/>
            <person name="Nolan M."/>
            <person name="Lipzen A."/>
            <person name="Salamov A."/>
            <person name="Henrissat B."/>
            <person name="Wiebenga A."/>
            <person name="De Vries R.P."/>
            <person name="Grigoriev I.V."/>
            <person name="Mortensen U.H."/>
            <person name="Andersen M.R."/>
            <person name="Baker S.E."/>
        </authorList>
    </citation>
    <scope>NUCLEOTIDE SEQUENCE [LARGE SCALE GENOMIC DNA]</scope>
    <source>
        <strain evidence="2 3">JOP 1030-1</strain>
    </source>
</reference>
<dbReference type="RefSeq" id="XP_025431520.1">
    <property type="nucleotide sequence ID" value="XM_025579854.1"/>
</dbReference>
<keyword evidence="1" id="KW-0812">Transmembrane</keyword>
<evidence type="ECO:0000256" key="1">
    <source>
        <dbReference type="SAM" id="Phobius"/>
    </source>
</evidence>
<keyword evidence="1" id="KW-0472">Membrane</keyword>
<feature type="transmembrane region" description="Helical" evidence="1">
    <location>
        <begin position="150"/>
        <end position="169"/>
    </location>
</feature>
<evidence type="ECO:0000313" key="2">
    <source>
        <dbReference type="EMBL" id="PYH45538.1"/>
    </source>
</evidence>
<keyword evidence="3" id="KW-1185">Reference proteome</keyword>
<dbReference type="GeneID" id="37081083"/>
<organism evidence="2 3">
    <name type="scientific">Aspergillus saccharolyticus JOP 1030-1</name>
    <dbReference type="NCBI Taxonomy" id="1450539"/>
    <lineage>
        <taxon>Eukaryota</taxon>
        <taxon>Fungi</taxon>
        <taxon>Dikarya</taxon>
        <taxon>Ascomycota</taxon>
        <taxon>Pezizomycotina</taxon>
        <taxon>Eurotiomycetes</taxon>
        <taxon>Eurotiomycetidae</taxon>
        <taxon>Eurotiales</taxon>
        <taxon>Aspergillaceae</taxon>
        <taxon>Aspergillus</taxon>
        <taxon>Aspergillus subgen. Circumdati</taxon>
    </lineage>
</organism>
<evidence type="ECO:0000313" key="3">
    <source>
        <dbReference type="Proteomes" id="UP000248349"/>
    </source>
</evidence>
<name>A0A318ZZN0_9EURO</name>
<gene>
    <name evidence="2" type="ORF">BP01DRAFT_43466</name>
</gene>
<feature type="transmembrane region" description="Helical" evidence="1">
    <location>
        <begin position="17"/>
        <end position="38"/>
    </location>
</feature>
<dbReference type="AlphaFoldDB" id="A0A318ZZN0"/>
<feature type="transmembrane region" description="Helical" evidence="1">
    <location>
        <begin position="109"/>
        <end position="130"/>
    </location>
</feature>
<dbReference type="Proteomes" id="UP000248349">
    <property type="component" value="Unassembled WGS sequence"/>
</dbReference>
<protein>
    <submittedName>
        <fullName evidence="2">Uncharacterized protein</fullName>
    </submittedName>
</protein>
<keyword evidence="1" id="KW-1133">Transmembrane helix</keyword>
<sequence>MMYVTCFNPSHPPCAKGVYNIFLFLCSFFLFGTGNELSDGTAPRMIFRVLVDIAFLRPTHHGCDVVPPWHLFAFGLSIRIDTFQHSRGRGFMLIVLFFGPPDSSSWRQLFFHGISVEDFLLIFLLLLFLPPPPLIELFTHARGFFHSPRLISIPAFTSTTILTFWNCICKSMERVFTTRCGVFPCGRLIDCLINGLAFLSMK</sequence>
<accession>A0A318ZZN0</accession>
<dbReference type="EMBL" id="KZ821231">
    <property type="protein sequence ID" value="PYH45538.1"/>
    <property type="molecule type" value="Genomic_DNA"/>
</dbReference>
<proteinExistence type="predicted"/>